<feature type="compositionally biased region" description="Low complexity" evidence="1">
    <location>
        <begin position="122"/>
        <end position="148"/>
    </location>
</feature>
<evidence type="ECO:0000313" key="4">
    <source>
        <dbReference type="Proteomes" id="UP000027222"/>
    </source>
</evidence>
<accession>A0A067TB59</accession>
<keyword evidence="4" id="KW-1185">Reference proteome</keyword>
<keyword evidence="2" id="KW-0732">Signal</keyword>
<protein>
    <submittedName>
        <fullName evidence="3">Uncharacterized protein</fullName>
    </submittedName>
</protein>
<evidence type="ECO:0000256" key="1">
    <source>
        <dbReference type="SAM" id="MobiDB-lite"/>
    </source>
</evidence>
<gene>
    <name evidence="3" type="ORF">GALMADRAFT_156343</name>
</gene>
<evidence type="ECO:0000313" key="3">
    <source>
        <dbReference type="EMBL" id="KDR76238.1"/>
    </source>
</evidence>
<reference evidence="4" key="1">
    <citation type="journal article" date="2014" name="Proc. Natl. Acad. Sci. U.S.A.">
        <title>Extensive sampling of basidiomycete genomes demonstrates inadequacy of the white-rot/brown-rot paradigm for wood decay fungi.</title>
        <authorList>
            <person name="Riley R."/>
            <person name="Salamov A.A."/>
            <person name="Brown D.W."/>
            <person name="Nagy L.G."/>
            <person name="Floudas D."/>
            <person name="Held B.W."/>
            <person name="Levasseur A."/>
            <person name="Lombard V."/>
            <person name="Morin E."/>
            <person name="Otillar R."/>
            <person name="Lindquist E.A."/>
            <person name="Sun H."/>
            <person name="LaButti K.M."/>
            <person name="Schmutz J."/>
            <person name="Jabbour D."/>
            <person name="Luo H."/>
            <person name="Baker S.E."/>
            <person name="Pisabarro A.G."/>
            <person name="Walton J.D."/>
            <person name="Blanchette R.A."/>
            <person name="Henrissat B."/>
            <person name="Martin F."/>
            <person name="Cullen D."/>
            <person name="Hibbett D.S."/>
            <person name="Grigoriev I.V."/>
        </authorList>
    </citation>
    <scope>NUCLEOTIDE SEQUENCE [LARGE SCALE GENOMIC DNA]</scope>
    <source>
        <strain evidence="4">CBS 339.88</strain>
    </source>
</reference>
<dbReference type="HOGENOM" id="CLU_1061907_0_0_1"/>
<proteinExistence type="predicted"/>
<dbReference type="PANTHER" id="PTHR37487:SF2">
    <property type="entry name" value="EXPRESSED PROTEIN"/>
    <property type="match status" value="1"/>
</dbReference>
<feature type="chain" id="PRO_5001646710" evidence="2">
    <location>
        <begin position="21"/>
        <end position="262"/>
    </location>
</feature>
<feature type="region of interest" description="Disordered" evidence="1">
    <location>
        <begin position="122"/>
        <end position="164"/>
    </location>
</feature>
<dbReference type="AlphaFoldDB" id="A0A067TB59"/>
<dbReference type="OrthoDB" id="3362246at2759"/>
<feature type="signal peptide" evidence="2">
    <location>
        <begin position="1"/>
        <end position="20"/>
    </location>
</feature>
<dbReference type="Proteomes" id="UP000027222">
    <property type="component" value="Unassembled WGS sequence"/>
</dbReference>
<organism evidence="3 4">
    <name type="scientific">Galerina marginata (strain CBS 339.88)</name>
    <dbReference type="NCBI Taxonomy" id="685588"/>
    <lineage>
        <taxon>Eukaryota</taxon>
        <taxon>Fungi</taxon>
        <taxon>Dikarya</taxon>
        <taxon>Basidiomycota</taxon>
        <taxon>Agaricomycotina</taxon>
        <taxon>Agaricomycetes</taxon>
        <taxon>Agaricomycetidae</taxon>
        <taxon>Agaricales</taxon>
        <taxon>Agaricineae</taxon>
        <taxon>Strophariaceae</taxon>
        <taxon>Galerina</taxon>
    </lineage>
</organism>
<evidence type="ECO:0000256" key="2">
    <source>
        <dbReference type="SAM" id="SignalP"/>
    </source>
</evidence>
<name>A0A067TB59_GALM3</name>
<dbReference type="PANTHER" id="PTHR37487">
    <property type="entry name" value="CHROMOSOME 1, WHOLE GENOME SHOTGUN SEQUENCE"/>
    <property type="match status" value="1"/>
</dbReference>
<sequence length="262" mass="27791">MKSVFASVAAALLLASSSVAQLMVNTPLSVVVCQPTLLSWTAGTPPYFLRYVQMRMTCDNTLISPVAFSPTTLSLTWIANFSVGTTLGLNLRDTTGTLVQSAPFTIQSGSDLSCLNASGSSSSSSGSAGSAPPTTAPATTPTTPATTPVTPPPATTPTSPAATTPKHAYYQRQQHNPETQYYPIFGHVCAEPQHRACEPAALLNSTWSLIFTVISDDVVNPVWDGNADGGRGWKAPKLTGKKLIRLRAPALRRLRFLHMALF</sequence>
<dbReference type="EMBL" id="KL142379">
    <property type="protein sequence ID" value="KDR76238.1"/>
    <property type="molecule type" value="Genomic_DNA"/>
</dbReference>